<keyword evidence="1" id="KW-1133">Transmembrane helix</keyword>
<accession>A0A1I6ZI75</accession>
<proteinExistence type="predicted"/>
<keyword evidence="3" id="KW-1185">Reference proteome</keyword>
<dbReference type="RefSeq" id="WP_139235190.1">
    <property type="nucleotide sequence ID" value="NZ_FPAT01000004.1"/>
</dbReference>
<keyword evidence="1" id="KW-0472">Membrane</keyword>
<feature type="transmembrane region" description="Helical" evidence="1">
    <location>
        <begin position="100"/>
        <end position="122"/>
    </location>
</feature>
<feature type="transmembrane region" description="Helical" evidence="1">
    <location>
        <begin position="129"/>
        <end position="146"/>
    </location>
</feature>
<protein>
    <submittedName>
        <fullName evidence="2">Uncharacterized protein</fullName>
    </submittedName>
</protein>
<sequence>MIELDSYLREFSSTARERRVKGQRIGELVAEIETHVEDTAEDPRETFGDPKKYAVMCSSDERLIPLPSYGRCFGSFLGFLLGVFLVLVALHRFVGGSVLQLGWGFLLPMGACVIIASLLALGYRRDPRGAPLVFPALLAVATMLQPHNSWGAGFTVPFPVAASAGLILIVGSMVVFLLGLPRSGPIIDPGGDDRTSLGRPVLATVVGNIVIGGIIVAFALFNSWMGF</sequence>
<reference evidence="3" key="1">
    <citation type="submission" date="2016-10" db="EMBL/GenBank/DDBJ databases">
        <authorList>
            <person name="Varghese N."/>
            <person name="Submissions S."/>
        </authorList>
    </citation>
    <scope>NUCLEOTIDE SEQUENCE [LARGE SCALE GENOMIC DNA]</scope>
    <source>
        <strain evidence="3">DSM 45501</strain>
    </source>
</reference>
<evidence type="ECO:0000256" key="1">
    <source>
        <dbReference type="SAM" id="Phobius"/>
    </source>
</evidence>
<feature type="transmembrane region" description="Helical" evidence="1">
    <location>
        <begin position="201"/>
        <end position="221"/>
    </location>
</feature>
<dbReference type="EMBL" id="FPAT01000004">
    <property type="protein sequence ID" value="SFT62351.1"/>
    <property type="molecule type" value="Genomic_DNA"/>
</dbReference>
<organism evidence="2 3">
    <name type="scientific">Actinopolyspora righensis</name>
    <dbReference type="NCBI Taxonomy" id="995060"/>
    <lineage>
        <taxon>Bacteria</taxon>
        <taxon>Bacillati</taxon>
        <taxon>Actinomycetota</taxon>
        <taxon>Actinomycetes</taxon>
        <taxon>Actinopolysporales</taxon>
        <taxon>Actinopolysporaceae</taxon>
        <taxon>Actinopolyspora</taxon>
        <taxon>Actinopolyspora alba group</taxon>
    </lineage>
</organism>
<feature type="transmembrane region" description="Helical" evidence="1">
    <location>
        <begin position="72"/>
        <end position="94"/>
    </location>
</feature>
<dbReference type="AlphaFoldDB" id="A0A1I6ZI75"/>
<name>A0A1I6ZI75_9ACTN</name>
<gene>
    <name evidence="2" type="ORF">SAMN04487904_104391</name>
</gene>
<evidence type="ECO:0000313" key="3">
    <source>
        <dbReference type="Proteomes" id="UP000199165"/>
    </source>
</evidence>
<feature type="transmembrane region" description="Helical" evidence="1">
    <location>
        <begin position="158"/>
        <end position="180"/>
    </location>
</feature>
<evidence type="ECO:0000313" key="2">
    <source>
        <dbReference type="EMBL" id="SFT62351.1"/>
    </source>
</evidence>
<dbReference type="Proteomes" id="UP000199165">
    <property type="component" value="Unassembled WGS sequence"/>
</dbReference>
<keyword evidence="1" id="KW-0812">Transmembrane</keyword>
<dbReference type="STRING" id="995060.SAMN04487904_104391"/>